<organism evidence="2 3">
    <name type="scientific">Mycena rosella</name>
    <name type="common">Pink bonnet</name>
    <name type="synonym">Agaricus rosellus</name>
    <dbReference type="NCBI Taxonomy" id="1033263"/>
    <lineage>
        <taxon>Eukaryota</taxon>
        <taxon>Fungi</taxon>
        <taxon>Dikarya</taxon>
        <taxon>Basidiomycota</taxon>
        <taxon>Agaricomycotina</taxon>
        <taxon>Agaricomycetes</taxon>
        <taxon>Agaricomycetidae</taxon>
        <taxon>Agaricales</taxon>
        <taxon>Marasmiineae</taxon>
        <taxon>Mycenaceae</taxon>
        <taxon>Mycena</taxon>
    </lineage>
</organism>
<evidence type="ECO:0000256" key="1">
    <source>
        <dbReference type="SAM" id="Coils"/>
    </source>
</evidence>
<sequence>MTTNLLDQERIELQAKAFEVGDLENELQRQANELETLRNSTKKEMEQLREEHALEIRDLLNELAYQEGLNATIQKELSTSRHKTSLLSTTLADARNQTNDNYSLLRNERCKTTRARSSIKATETILLACELDIRAAEEQLQALQAANEQLAATIKALDNRTSKENLQISDARGRAPKVTSNAIAKAKAKALTFKLTKGGVYTPQAHALGRKLESHGRSQEFVGVAIQDVCKAAGVKCDRRMSRRTVGRAIGEGVVAAKV</sequence>
<name>A0AAD7G970_MYCRO</name>
<evidence type="ECO:0000313" key="2">
    <source>
        <dbReference type="EMBL" id="KAJ7672011.1"/>
    </source>
</evidence>
<evidence type="ECO:0000313" key="3">
    <source>
        <dbReference type="Proteomes" id="UP001221757"/>
    </source>
</evidence>
<proteinExistence type="predicted"/>
<keyword evidence="1" id="KW-0175">Coiled coil</keyword>
<dbReference type="EMBL" id="JARKIE010000169">
    <property type="protein sequence ID" value="KAJ7672011.1"/>
    <property type="molecule type" value="Genomic_DNA"/>
</dbReference>
<keyword evidence="3" id="KW-1185">Reference proteome</keyword>
<dbReference type="Proteomes" id="UP001221757">
    <property type="component" value="Unassembled WGS sequence"/>
</dbReference>
<comment type="caution">
    <text evidence="2">The sequence shown here is derived from an EMBL/GenBank/DDBJ whole genome shotgun (WGS) entry which is preliminary data.</text>
</comment>
<reference evidence="2" key="1">
    <citation type="submission" date="2023-03" db="EMBL/GenBank/DDBJ databases">
        <title>Massive genome expansion in bonnet fungi (Mycena s.s.) driven by repeated elements and novel gene families across ecological guilds.</title>
        <authorList>
            <consortium name="Lawrence Berkeley National Laboratory"/>
            <person name="Harder C.B."/>
            <person name="Miyauchi S."/>
            <person name="Viragh M."/>
            <person name="Kuo A."/>
            <person name="Thoen E."/>
            <person name="Andreopoulos B."/>
            <person name="Lu D."/>
            <person name="Skrede I."/>
            <person name="Drula E."/>
            <person name="Henrissat B."/>
            <person name="Morin E."/>
            <person name="Kohler A."/>
            <person name="Barry K."/>
            <person name="LaButti K."/>
            <person name="Morin E."/>
            <person name="Salamov A."/>
            <person name="Lipzen A."/>
            <person name="Mereny Z."/>
            <person name="Hegedus B."/>
            <person name="Baldrian P."/>
            <person name="Stursova M."/>
            <person name="Weitz H."/>
            <person name="Taylor A."/>
            <person name="Grigoriev I.V."/>
            <person name="Nagy L.G."/>
            <person name="Martin F."/>
            <person name="Kauserud H."/>
        </authorList>
    </citation>
    <scope>NUCLEOTIDE SEQUENCE</scope>
    <source>
        <strain evidence="2">CBHHK067</strain>
    </source>
</reference>
<feature type="coiled-coil region" evidence="1">
    <location>
        <begin position="13"/>
        <end position="62"/>
    </location>
</feature>
<accession>A0AAD7G970</accession>
<feature type="coiled-coil region" evidence="1">
    <location>
        <begin position="126"/>
        <end position="160"/>
    </location>
</feature>
<protein>
    <submittedName>
        <fullName evidence="2">Uncharacterized protein</fullName>
    </submittedName>
</protein>
<gene>
    <name evidence="2" type="ORF">B0H17DRAFT_1208806</name>
</gene>
<dbReference type="AlphaFoldDB" id="A0AAD7G970"/>